<dbReference type="SUPFAM" id="SSF54637">
    <property type="entry name" value="Thioesterase/thiol ester dehydrase-isomerase"/>
    <property type="match status" value="1"/>
</dbReference>
<dbReference type="AlphaFoldDB" id="A0AA35SQS0"/>
<protein>
    <recommendedName>
        <fullName evidence="3">N-terminal of MaoC-like dehydratase domain-containing protein</fullName>
    </recommendedName>
</protein>
<dbReference type="EMBL" id="CASHTH010002649">
    <property type="protein sequence ID" value="CAI8033226.1"/>
    <property type="molecule type" value="Genomic_DNA"/>
</dbReference>
<keyword evidence="2" id="KW-1185">Reference proteome</keyword>
<comment type="caution">
    <text evidence="1">The sequence shown here is derived from an EMBL/GenBank/DDBJ whole genome shotgun (WGS) entry which is preliminary data.</text>
</comment>
<sequence length="131" mass="13786">MDVAAGEAIDLGCWTLTEESVRSYLDAVGDDLTLYLELGVAPPLALCAYALGAMLEKLSLPVGAIHSIQEMEAVGAASIGQDIYGEAVPERPRKRGGLRFMTVGYTLRDDAGQVVQTGKTTVLTPESGDQG</sequence>
<dbReference type="InterPro" id="IPR029069">
    <property type="entry name" value="HotDog_dom_sf"/>
</dbReference>
<reference evidence="1" key="1">
    <citation type="submission" date="2023-03" db="EMBL/GenBank/DDBJ databases">
        <authorList>
            <person name="Steffen K."/>
            <person name="Cardenas P."/>
        </authorList>
    </citation>
    <scope>NUCLEOTIDE SEQUENCE</scope>
</reference>
<proteinExistence type="predicted"/>
<evidence type="ECO:0000313" key="2">
    <source>
        <dbReference type="Proteomes" id="UP001174909"/>
    </source>
</evidence>
<accession>A0AA35SQS0</accession>
<evidence type="ECO:0008006" key="3">
    <source>
        <dbReference type="Google" id="ProtNLM"/>
    </source>
</evidence>
<evidence type="ECO:0000313" key="1">
    <source>
        <dbReference type="EMBL" id="CAI8033226.1"/>
    </source>
</evidence>
<name>A0AA35SQS0_GEOBA</name>
<dbReference type="Gene3D" id="3.10.129.10">
    <property type="entry name" value="Hotdog Thioesterase"/>
    <property type="match status" value="1"/>
</dbReference>
<gene>
    <name evidence="1" type="ORF">GBAR_LOCUS18734</name>
</gene>
<dbReference type="Proteomes" id="UP001174909">
    <property type="component" value="Unassembled WGS sequence"/>
</dbReference>
<organism evidence="1 2">
    <name type="scientific">Geodia barretti</name>
    <name type="common">Barrett's horny sponge</name>
    <dbReference type="NCBI Taxonomy" id="519541"/>
    <lineage>
        <taxon>Eukaryota</taxon>
        <taxon>Metazoa</taxon>
        <taxon>Porifera</taxon>
        <taxon>Demospongiae</taxon>
        <taxon>Heteroscleromorpha</taxon>
        <taxon>Tetractinellida</taxon>
        <taxon>Astrophorina</taxon>
        <taxon>Geodiidae</taxon>
        <taxon>Geodia</taxon>
    </lineage>
</organism>